<protein>
    <submittedName>
        <fullName evidence="2">Uncharacterized protein</fullName>
    </submittedName>
</protein>
<feature type="region of interest" description="Disordered" evidence="1">
    <location>
        <begin position="1"/>
        <end position="21"/>
    </location>
</feature>
<dbReference type="AlphaFoldDB" id="A0A4Y3TP90"/>
<sequence length="48" mass="5045">MICSEISPPSGSSGSVEKPGNATITVSKKYNNFSTNINGGENDKILEK</sequence>
<name>A0A4Y3TP90_9PROT</name>
<accession>A0A4Y3TP90</accession>
<reference evidence="2 3" key="1">
    <citation type="submission" date="2019-06" db="EMBL/GenBank/DDBJ databases">
        <title>Whole genome shotgun sequence of Acetobacter orleanensis NBRC 13752.</title>
        <authorList>
            <person name="Hosoyama A."/>
            <person name="Uohara A."/>
            <person name="Ohji S."/>
            <person name="Ichikawa N."/>
        </authorList>
    </citation>
    <scope>NUCLEOTIDE SEQUENCE [LARGE SCALE GENOMIC DNA]</scope>
    <source>
        <strain evidence="2 3">NBRC 13752</strain>
    </source>
</reference>
<comment type="caution">
    <text evidence="2">The sequence shown here is derived from an EMBL/GenBank/DDBJ whole genome shotgun (WGS) entry which is preliminary data.</text>
</comment>
<evidence type="ECO:0000313" key="2">
    <source>
        <dbReference type="EMBL" id="GEB83594.1"/>
    </source>
</evidence>
<evidence type="ECO:0000313" key="3">
    <source>
        <dbReference type="Proteomes" id="UP000317617"/>
    </source>
</evidence>
<dbReference type="EMBL" id="BJMU01000014">
    <property type="protein sequence ID" value="GEB83594.1"/>
    <property type="molecule type" value="Genomic_DNA"/>
</dbReference>
<organism evidence="2 3">
    <name type="scientific">Acetobacter orleanensis</name>
    <dbReference type="NCBI Taxonomy" id="104099"/>
    <lineage>
        <taxon>Bacteria</taxon>
        <taxon>Pseudomonadati</taxon>
        <taxon>Pseudomonadota</taxon>
        <taxon>Alphaproteobacteria</taxon>
        <taxon>Acetobacterales</taxon>
        <taxon>Acetobacteraceae</taxon>
        <taxon>Acetobacter</taxon>
    </lineage>
</organism>
<keyword evidence="3" id="KW-1185">Reference proteome</keyword>
<evidence type="ECO:0000256" key="1">
    <source>
        <dbReference type="SAM" id="MobiDB-lite"/>
    </source>
</evidence>
<gene>
    <name evidence="2" type="ORF">AOR01nite_20710</name>
</gene>
<dbReference type="Proteomes" id="UP000317617">
    <property type="component" value="Unassembled WGS sequence"/>
</dbReference>
<proteinExistence type="predicted"/>